<keyword evidence="4" id="KW-0929">Antimicrobial</keyword>
<dbReference type="OrthoDB" id="7441167at2759"/>
<keyword evidence="13" id="KW-1185">Reference proteome</keyword>
<keyword evidence="5" id="KW-0399">Innate immunity</keyword>
<protein>
    <recommendedName>
        <fullName evidence="14">Attacin C-terminal domain-containing protein</fullName>
    </recommendedName>
</protein>
<keyword evidence="8" id="KW-0044">Antibiotic</keyword>
<dbReference type="AlphaFoldDB" id="B4MNS2"/>
<dbReference type="STRING" id="7260.B4MNS2"/>
<evidence type="ECO:0000256" key="6">
    <source>
        <dbReference type="ARBA" id="ARBA00022729"/>
    </source>
</evidence>
<evidence type="ECO:0000313" key="13">
    <source>
        <dbReference type="Proteomes" id="UP000007798"/>
    </source>
</evidence>
<evidence type="ECO:0000256" key="8">
    <source>
        <dbReference type="ARBA" id="ARBA00023022"/>
    </source>
</evidence>
<evidence type="ECO:0000256" key="4">
    <source>
        <dbReference type="ARBA" id="ARBA00022529"/>
    </source>
</evidence>
<evidence type="ECO:0000259" key="11">
    <source>
        <dbReference type="Pfam" id="PF03769"/>
    </source>
</evidence>
<dbReference type="Pfam" id="PF03769">
    <property type="entry name" value="Attacin_C"/>
    <property type="match status" value="1"/>
</dbReference>
<dbReference type="InterPro" id="IPR005520">
    <property type="entry name" value="Attacin_N"/>
</dbReference>
<evidence type="ECO:0008006" key="14">
    <source>
        <dbReference type="Google" id="ProtNLM"/>
    </source>
</evidence>
<dbReference type="GO" id="GO:0042742">
    <property type="term" value="P:defense response to bacterium"/>
    <property type="evidence" value="ECO:0007669"/>
    <property type="project" value="UniProtKB-KW"/>
</dbReference>
<dbReference type="OMA" id="FTQSAHA"/>
<name>B4MNS2_DROWI</name>
<dbReference type="Pfam" id="PF03768">
    <property type="entry name" value="Attacin_N"/>
    <property type="match status" value="1"/>
</dbReference>
<dbReference type="PhylomeDB" id="B4MNS2"/>
<evidence type="ECO:0000256" key="7">
    <source>
        <dbReference type="ARBA" id="ARBA00022859"/>
    </source>
</evidence>
<evidence type="ECO:0000259" key="10">
    <source>
        <dbReference type="Pfam" id="PF03768"/>
    </source>
</evidence>
<feature type="domain" description="Attacin C-terminal" evidence="11">
    <location>
        <begin position="115"/>
        <end position="233"/>
    </location>
</feature>
<feature type="chain" id="PRO_5002818288" description="Attacin C-terminal domain-containing protein" evidence="9">
    <location>
        <begin position="23"/>
        <end position="234"/>
    </location>
</feature>
<dbReference type="InterPro" id="IPR005521">
    <property type="entry name" value="Attacin_C"/>
</dbReference>
<evidence type="ECO:0000256" key="3">
    <source>
        <dbReference type="ARBA" id="ARBA00022525"/>
    </source>
</evidence>
<keyword evidence="6 9" id="KW-0732">Signal</keyword>
<organism evidence="12 13">
    <name type="scientific">Drosophila willistoni</name>
    <name type="common">Fruit fly</name>
    <dbReference type="NCBI Taxonomy" id="7260"/>
    <lineage>
        <taxon>Eukaryota</taxon>
        <taxon>Metazoa</taxon>
        <taxon>Ecdysozoa</taxon>
        <taxon>Arthropoda</taxon>
        <taxon>Hexapoda</taxon>
        <taxon>Insecta</taxon>
        <taxon>Pterygota</taxon>
        <taxon>Neoptera</taxon>
        <taxon>Endopterygota</taxon>
        <taxon>Diptera</taxon>
        <taxon>Brachycera</taxon>
        <taxon>Muscomorpha</taxon>
        <taxon>Ephydroidea</taxon>
        <taxon>Drosophilidae</taxon>
        <taxon>Drosophila</taxon>
        <taxon>Sophophora</taxon>
    </lineage>
</organism>
<evidence type="ECO:0000256" key="1">
    <source>
        <dbReference type="ARBA" id="ARBA00004613"/>
    </source>
</evidence>
<evidence type="ECO:0000313" key="12">
    <source>
        <dbReference type="EMBL" id="EDW73761.1"/>
    </source>
</evidence>
<dbReference type="Proteomes" id="UP000007798">
    <property type="component" value="Unassembled WGS sequence"/>
</dbReference>
<dbReference type="GO" id="GO:0005576">
    <property type="term" value="C:extracellular region"/>
    <property type="evidence" value="ECO:0007669"/>
    <property type="project" value="UniProtKB-SubCell"/>
</dbReference>
<evidence type="ECO:0000256" key="9">
    <source>
        <dbReference type="SAM" id="SignalP"/>
    </source>
</evidence>
<evidence type="ECO:0000256" key="5">
    <source>
        <dbReference type="ARBA" id="ARBA00022588"/>
    </source>
</evidence>
<feature type="domain" description="Attacin N-terminal" evidence="10">
    <location>
        <begin position="48"/>
        <end position="113"/>
    </location>
</feature>
<evidence type="ECO:0000256" key="2">
    <source>
        <dbReference type="ARBA" id="ARBA00007550"/>
    </source>
</evidence>
<proteinExistence type="inferred from homology"/>
<sequence length="234" mass="24723">MQNGSVLILACLLALFAVAIEAQRFQTLPYYPKPTRSPPIYRVRRQVLGGSVASNPNGGADARVSLTKAFGNPKHNVAGQVFAAGNTKGGPVTTGGTLAYNNHGHGFDLTKTHTPGVQSSFQQSAHANLFNKGKHNVDAKVFASQNQLANGLKFQRNGFGVDYSHANGHGASLTQSNIPGLGRQLGLDGRANLWSSQNRNTHLDLTGGASKWTSGPLRGQSNFNAGLGLTHHFG</sequence>
<comment type="subcellular location">
    <subcellularLocation>
        <location evidence="1">Secreted</location>
    </subcellularLocation>
</comment>
<dbReference type="FunCoup" id="B4MNS2">
    <property type="interactions" value="27"/>
</dbReference>
<keyword evidence="3" id="KW-0964">Secreted</keyword>
<comment type="similarity">
    <text evidence="2">Belongs to the attacin/sarcotoxin-2 family.</text>
</comment>
<accession>B4MNS2</accession>
<reference evidence="12 13" key="1">
    <citation type="journal article" date="2007" name="Nature">
        <title>Evolution of genes and genomes on the Drosophila phylogeny.</title>
        <authorList>
            <consortium name="Drosophila 12 Genomes Consortium"/>
            <person name="Clark A.G."/>
            <person name="Eisen M.B."/>
            <person name="Smith D.R."/>
            <person name="Bergman C.M."/>
            <person name="Oliver B."/>
            <person name="Markow T.A."/>
            <person name="Kaufman T.C."/>
            <person name="Kellis M."/>
            <person name="Gelbart W."/>
            <person name="Iyer V.N."/>
            <person name="Pollard D.A."/>
            <person name="Sackton T.B."/>
            <person name="Larracuente A.M."/>
            <person name="Singh N.D."/>
            <person name="Abad J.P."/>
            <person name="Abt D.N."/>
            <person name="Adryan B."/>
            <person name="Aguade M."/>
            <person name="Akashi H."/>
            <person name="Anderson W.W."/>
            <person name="Aquadro C.F."/>
            <person name="Ardell D.H."/>
            <person name="Arguello R."/>
            <person name="Artieri C.G."/>
            <person name="Barbash D.A."/>
            <person name="Barker D."/>
            <person name="Barsanti P."/>
            <person name="Batterham P."/>
            <person name="Batzoglou S."/>
            <person name="Begun D."/>
            <person name="Bhutkar A."/>
            <person name="Blanco E."/>
            <person name="Bosak S.A."/>
            <person name="Bradley R.K."/>
            <person name="Brand A.D."/>
            <person name="Brent M.R."/>
            <person name="Brooks A.N."/>
            <person name="Brown R.H."/>
            <person name="Butlin R.K."/>
            <person name="Caggese C."/>
            <person name="Calvi B.R."/>
            <person name="Bernardo de Carvalho A."/>
            <person name="Caspi A."/>
            <person name="Castrezana S."/>
            <person name="Celniker S.E."/>
            <person name="Chang J.L."/>
            <person name="Chapple C."/>
            <person name="Chatterji S."/>
            <person name="Chinwalla A."/>
            <person name="Civetta A."/>
            <person name="Clifton S.W."/>
            <person name="Comeron J.M."/>
            <person name="Costello J.C."/>
            <person name="Coyne J.A."/>
            <person name="Daub J."/>
            <person name="David R.G."/>
            <person name="Delcher A.L."/>
            <person name="Delehaunty K."/>
            <person name="Do C.B."/>
            <person name="Ebling H."/>
            <person name="Edwards K."/>
            <person name="Eickbush T."/>
            <person name="Evans J.D."/>
            <person name="Filipski A."/>
            <person name="Findeiss S."/>
            <person name="Freyhult E."/>
            <person name="Fulton L."/>
            <person name="Fulton R."/>
            <person name="Garcia A.C."/>
            <person name="Gardiner A."/>
            <person name="Garfield D.A."/>
            <person name="Garvin B.E."/>
            <person name="Gibson G."/>
            <person name="Gilbert D."/>
            <person name="Gnerre S."/>
            <person name="Godfrey J."/>
            <person name="Good R."/>
            <person name="Gotea V."/>
            <person name="Gravely B."/>
            <person name="Greenberg A.J."/>
            <person name="Griffiths-Jones S."/>
            <person name="Gross S."/>
            <person name="Guigo R."/>
            <person name="Gustafson E.A."/>
            <person name="Haerty W."/>
            <person name="Hahn M.W."/>
            <person name="Halligan D.L."/>
            <person name="Halpern A.L."/>
            <person name="Halter G.M."/>
            <person name="Han M.V."/>
            <person name="Heger A."/>
            <person name="Hillier L."/>
            <person name="Hinrichs A.S."/>
            <person name="Holmes I."/>
            <person name="Hoskins R.A."/>
            <person name="Hubisz M.J."/>
            <person name="Hultmark D."/>
            <person name="Huntley M.A."/>
            <person name="Jaffe D.B."/>
            <person name="Jagadeeshan S."/>
            <person name="Jeck W.R."/>
            <person name="Johnson J."/>
            <person name="Jones C.D."/>
            <person name="Jordan W.C."/>
            <person name="Karpen G.H."/>
            <person name="Kataoka E."/>
            <person name="Keightley P.D."/>
            <person name="Kheradpour P."/>
            <person name="Kirkness E.F."/>
            <person name="Koerich L.B."/>
            <person name="Kristiansen K."/>
            <person name="Kudrna D."/>
            <person name="Kulathinal R.J."/>
            <person name="Kumar S."/>
            <person name="Kwok R."/>
            <person name="Lander E."/>
            <person name="Langley C.H."/>
            <person name="Lapoint R."/>
            <person name="Lazzaro B.P."/>
            <person name="Lee S.J."/>
            <person name="Levesque L."/>
            <person name="Li R."/>
            <person name="Lin C.F."/>
            <person name="Lin M.F."/>
            <person name="Lindblad-Toh K."/>
            <person name="Llopart A."/>
            <person name="Long M."/>
            <person name="Low L."/>
            <person name="Lozovsky E."/>
            <person name="Lu J."/>
            <person name="Luo M."/>
            <person name="Machado C.A."/>
            <person name="Makalowski W."/>
            <person name="Marzo M."/>
            <person name="Matsuda M."/>
            <person name="Matzkin L."/>
            <person name="McAllister B."/>
            <person name="McBride C.S."/>
            <person name="McKernan B."/>
            <person name="McKernan K."/>
            <person name="Mendez-Lago M."/>
            <person name="Minx P."/>
            <person name="Mollenhauer M.U."/>
            <person name="Montooth K."/>
            <person name="Mount S.M."/>
            <person name="Mu X."/>
            <person name="Myers E."/>
            <person name="Negre B."/>
            <person name="Newfeld S."/>
            <person name="Nielsen R."/>
            <person name="Noor M.A."/>
            <person name="O'Grady P."/>
            <person name="Pachter L."/>
            <person name="Papaceit M."/>
            <person name="Parisi M.J."/>
            <person name="Parisi M."/>
            <person name="Parts L."/>
            <person name="Pedersen J.S."/>
            <person name="Pesole G."/>
            <person name="Phillippy A.M."/>
            <person name="Ponting C.P."/>
            <person name="Pop M."/>
            <person name="Porcelli D."/>
            <person name="Powell J.R."/>
            <person name="Prohaska S."/>
            <person name="Pruitt K."/>
            <person name="Puig M."/>
            <person name="Quesneville H."/>
            <person name="Ram K.R."/>
            <person name="Rand D."/>
            <person name="Rasmussen M.D."/>
            <person name="Reed L.K."/>
            <person name="Reenan R."/>
            <person name="Reily A."/>
            <person name="Remington K.A."/>
            <person name="Rieger T.T."/>
            <person name="Ritchie M.G."/>
            <person name="Robin C."/>
            <person name="Rogers Y.H."/>
            <person name="Rohde C."/>
            <person name="Rozas J."/>
            <person name="Rubenfield M.J."/>
            <person name="Ruiz A."/>
            <person name="Russo S."/>
            <person name="Salzberg S.L."/>
            <person name="Sanchez-Gracia A."/>
            <person name="Saranga D.J."/>
            <person name="Sato H."/>
            <person name="Schaeffer S.W."/>
            <person name="Schatz M.C."/>
            <person name="Schlenke T."/>
            <person name="Schwartz R."/>
            <person name="Segarra C."/>
            <person name="Singh R.S."/>
            <person name="Sirot L."/>
            <person name="Sirota M."/>
            <person name="Sisneros N.B."/>
            <person name="Smith C.D."/>
            <person name="Smith T.F."/>
            <person name="Spieth J."/>
            <person name="Stage D.E."/>
            <person name="Stark A."/>
            <person name="Stephan W."/>
            <person name="Strausberg R.L."/>
            <person name="Strempel S."/>
            <person name="Sturgill D."/>
            <person name="Sutton G."/>
            <person name="Sutton G.G."/>
            <person name="Tao W."/>
            <person name="Teichmann S."/>
            <person name="Tobari Y.N."/>
            <person name="Tomimura Y."/>
            <person name="Tsolas J.M."/>
            <person name="Valente V.L."/>
            <person name="Venter E."/>
            <person name="Venter J.C."/>
            <person name="Vicario S."/>
            <person name="Vieira F.G."/>
            <person name="Vilella A.J."/>
            <person name="Villasante A."/>
            <person name="Walenz B."/>
            <person name="Wang J."/>
            <person name="Wasserman M."/>
            <person name="Watts T."/>
            <person name="Wilson D."/>
            <person name="Wilson R.K."/>
            <person name="Wing R.A."/>
            <person name="Wolfner M.F."/>
            <person name="Wong A."/>
            <person name="Wong G.K."/>
            <person name="Wu C.I."/>
            <person name="Wu G."/>
            <person name="Yamamoto D."/>
            <person name="Yang H.P."/>
            <person name="Yang S.P."/>
            <person name="Yorke J.A."/>
            <person name="Yoshida K."/>
            <person name="Zdobnov E."/>
            <person name="Zhang P."/>
            <person name="Zhang Y."/>
            <person name="Zimin A.V."/>
            <person name="Baldwin J."/>
            <person name="Abdouelleil A."/>
            <person name="Abdulkadir J."/>
            <person name="Abebe A."/>
            <person name="Abera B."/>
            <person name="Abreu J."/>
            <person name="Acer S.C."/>
            <person name="Aftuck L."/>
            <person name="Alexander A."/>
            <person name="An P."/>
            <person name="Anderson E."/>
            <person name="Anderson S."/>
            <person name="Arachi H."/>
            <person name="Azer M."/>
            <person name="Bachantsang P."/>
            <person name="Barry A."/>
            <person name="Bayul T."/>
            <person name="Berlin A."/>
            <person name="Bessette D."/>
            <person name="Bloom T."/>
            <person name="Blye J."/>
            <person name="Boguslavskiy L."/>
            <person name="Bonnet C."/>
            <person name="Boukhgalter B."/>
            <person name="Bourzgui I."/>
            <person name="Brown A."/>
            <person name="Cahill P."/>
            <person name="Channer S."/>
            <person name="Cheshatsang Y."/>
            <person name="Chuda L."/>
            <person name="Citroen M."/>
            <person name="Collymore A."/>
            <person name="Cooke P."/>
            <person name="Costello M."/>
            <person name="D'Aco K."/>
            <person name="Daza R."/>
            <person name="De Haan G."/>
            <person name="DeGray S."/>
            <person name="DeMaso C."/>
            <person name="Dhargay N."/>
            <person name="Dooley K."/>
            <person name="Dooley E."/>
            <person name="Doricent M."/>
            <person name="Dorje P."/>
            <person name="Dorjee K."/>
            <person name="Dupes A."/>
            <person name="Elong R."/>
            <person name="Falk J."/>
            <person name="Farina A."/>
            <person name="Faro S."/>
            <person name="Ferguson D."/>
            <person name="Fisher S."/>
            <person name="Foley C.D."/>
            <person name="Franke A."/>
            <person name="Friedrich D."/>
            <person name="Gadbois L."/>
            <person name="Gearin G."/>
            <person name="Gearin C.R."/>
            <person name="Giannoukos G."/>
            <person name="Goode T."/>
            <person name="Graham J."/>
            <person name="Grandbois E."/>
            <person name="Grewal S."/>
            <person name="Gyaltsen K."/>
            <person name="Hafez N."/>
            <person name="Hagos B."/>
            <person name="Hall J."/>
            <person name="Henson C."/>
            <person name="Hollinger A."/>
            <person name="Honan T."/>
            <person name="Huard M.D."/>
            <person name="Hughes L."/>
            <person name="Hurhula B."/>
            <person name="Husby M.E."/>
            <person name="Kamat A."/>
            <person name="Kanga B."/>
            <person name="Kashin S."/>
            <person name="Khazanovich D."/>
            <person name="Kisner P."/>
            <person name="Lance K."/>
            <person name="Lara M."/>
            <person name="Lee W."/>
            <person name="Lennon N."/>
            <person name="Letendre F."/>
            <person name="LeVine R."/>
            <person name="Lipovsky A."/>
            <person name="Liu X."/>
            <person name="Liu J."/>
            <person name="Liu S."/>
            <person name="Lokyitsang T."/>
            <person name="Lokyitsang Y."/>
            <person name="Lubonja R."/>
            <person name="Lui A."/>
            <person name="MacDonald P."/>
            <person name="Magnisalis V."/>
            <person name="Maru K."/>
            <person name="Matthews C."/>
            <person name="McCusker W."/>
            <person name="McDonough S."/>
            <person name="Mehta T."/>
            <person name="Meldrim J."/>
            <person name="Meneus L."/>
            <person name="Mihai O."/>
            <person name="Mihalev A."/>
            <person name="Mihova T."/>
            <person name="Mittelman R."/>
            <person name="Mlenga V."/>
            <person name="Montmayeur A."/>
            <person name="Mulrain L."/>
            <person name="Navidi A."/>
            <person name="Naylor J."/>
            <person name="Negash T."/>
            <person name="Nguyen T."/>
            <person name="Nguyen N."/>
            <person name="Nicol R."/>
            <person name="Norbu C."/>
            <person name="Norbu N."/>
            <person name="Novod N."/>
            <person name="O'Neill B."/>
            <person name="Osman S."/>
            <person name="Markiewicz E."/>
            <person name="Oyono O.L."/>
            <person name="Patti C."/>
            <person name="Phunkhang P."/>
            <person name="Pierre F."/>
            <person name="Priest M."/>
            <person name="Raghuraman S."/>
            <person name="Rege F."/>
            <person name="Reyes R."/>
            <person name="Rise C."/>
            <person name="Rogov P."/>
            <person name="Ross K."/>
            <person name="Ryan E."/>
            <person name="Settipalli S."/>
            <person name="Shea T."/>
            <person name="Sherpa N."/>
            <person name="Shi L."/>
            <person name="Shih D."/>
            <person name="Sparrow T."/>
            <person name="Spaulding J."/>
            <person name="Stalker J."/>
            <person name="Stange-Thomann N."/>
            <person name="Stavropoulos S."/>
            <person name="Stone C."/>
            <person name="Strader C."/>
            <person name="Tesfaye S."/>
            <person name="Thomson T."/>
            <person name="Thoulutsang Y."/>
            <person name="Thoulutsang D."/>
            <person name="Topham K."/>
            <person name="Topping I."/>
            <person name="Tsamla T."/>
            <person name="Vassiliev H."/>
            <person name="Vo A."/>
            <person name="Wangchuk T."/>
            <person name="Wangdi T."/>
            <person name="Weiand M."/>
            <person name="Wilkinson J."/>
            <person name="Wilson A."/>
            <person name="Yadav S."/>
            <person name="Young G."/>
            <person name="Yu Q."/>
            <person name="Zembek L."/>
            <person name="Zhong D."/>
            <person name="Zimmer A."/>
            <person name="Zwirko Z."/>
            <person name="Jaffe D.B."/>
            <person name="Alvarez P."/>
            <person name="Brockman W."/>
            <person name="Butler J."/>
            <person name="Chin C."/>
            <person name="Gnerre S."/>
            <person name="Grabherr M."/>
            <person name="Kleber M."/>
            <person name="Mauceli E."/>
            <person name="MacCallum I."/>
        </authorList>
    </citation>
    <scope>NUCLEOTIDE SEQUENCE [LARGE SCALE GENOMIC DNA]</scope>
    <source>
        <strain evidence="13">Tucson 14030-0811.24</strain>
    </source>
</reference>
<dbReference type="GO" id="GO:0045087">
    <property type="term" value="P:innate immune response"/>
    <property type="evidence" value="ECO:0007669"/>
    <property type="project" value="UniProtKB-KW"/>
</dbReference>
<gene>
    <name evidence="12" type="primary">Dwil\GK19632</name>
    <name evidence="12" type="ORF">Dwil_GK19632</name>
</gene>
<keyword evidence="7" id="KW-0391">Immunity</keyword>
<dbReference type="HOGENOM" id="CLU_108645_0_0_1"/>
<dbReference type="KEGG" id="dwi:6639885"/>
<dbReference type="eggNOG" id="ENOG502SZ31">
    <property type="taxonomic scope" value="Eukaryota"/>
</dbReference>
<feature type="signal peptide" evidence="9">
    <location>
        <begin position="1"/>
        <end position="22"/>
    </location>
</feature>
<dbReference type="EMBL" id="CH963848">
    <property type="protein sequence ID" value="EDW73761.1"/>
    <property type="molecule type" value="Genomic_DNA"/>
</dbReference>
<dbReference type="InParanoid" id="B4MNS2"/>